<dbReference type="Proteomes" id="UP001054252">
    <property type="component" value="Unassembled WGS sequence"/>
</dbReference>
<dbReference type="AlphaFoldDB" id="A0AAV5JS08"/>
<feature type="compositionally biased region" description="Polar residues" evidence="1">
    <location>
        <begin position="11"/>
        <end position="21"/>
    </location>
</feature>
<dbReference type="EMBL" id="BPVZ01000042">
    <property type="protein sequence ID" value="GKV15211.1"/>
    <property type="molecule type" value="Genomic_DNA"/>
</dbReference>
<accession>A0AAV5JS08</accession>
<organism evidence="2 3">
    <name type="scientific">Rubroshorea leprosula</name>
    <dbReference type="NCBI Taxonomy" id="152421"/>
    <lineage>
        <taxon>Eukaryota</taxon>
        <taxon>Viridiplantae</taxon>
        <taxon>Streptophyta</taxon>
        <taxon>Embryophyta</taxon>
        <taxon>Tracheophyta</taxon>
        <taxon>Spermatophyta</taxon>
        <taxon>Magnoliopsida</taxon>
        <taxon>eudicotyledons</taxon>
        <taxon>Gunneridae</taxon>
        <taxon>Pentapetalae</taxon>
        <taxon>rosids</taxon>
        <taxon>malvids</taxon>
        <taxon>Malvales</taxon>
        <taxon>Dipterocarpaceae</taxon>
        <taxon>Rubroshorea</taxon>
    </lineage>
</organism>
<gene>
    <name evidence="2" type="ORF">SLEP1_g26013</name>
</gene>
<name>A0AAV5JS08_9ROSI</name>
<sequence>MAEEEMALQQGLGTECSSRSVQAQGRGARGSGQGPKAQGRVECRAGSGVREEEGDNNGAECEPTVLKMLQEGQETSLKNYLALINSLRIAAIAEESIEIVKPKPPEKPKPPPSPRKLHVDLQLWGFCCCKCYSGRLGGPYDPCYGRPIYDSWCGYGSGSGETQPGCSIM</sequence>
<comment type="caution">
    <text evidence="2">The sequence shown here is derived from an EMBL/GenBank/DDBJ whole genome shotgun (WGS) entry which is preliminary data.</text>
</comment>
<reference evidence="2 3" key="1">
    <citation type="journal article" date="2021" name="Commun. Biol.">
        <title>The genome of Shorea leprosula (Dipterocarpaceae) highlights the ecological relevance of drought in aseasonal tropical rainforests.</title>
        <authorList>
            <person name="Ng K.K.S."/>
            <person name="Kobayashi M.J."/>
            <person name="Fawcett J.A."/>
            <person name="Hatakeyama M."/>
            <person name="Paape T."/>
            <person name="Ng C.H."/>
            <person name="Ang C.C."/>
            <person name="Tnah L.H."/>
            <person name="Lee C.T."/>
            <person name="Nishiyama T."/>
            <person name="Sese J."/>
            <person name="O'Brien M.J."/>
            <person name="Copetti D."/>
            <person name="Mohd Noor M.I."/>
            <person name="Ong R.C."/>
            <person name="Putra M."/>
            <person name="Sireger I.Z."/>
            <person name="Indrioko S."/>
            <person name="Kosugi Y."/>
            <person name="Izuno A."/>
            <person name="Isagi Y."/>
            <person name="Lee S.L."/>
            <person name="Shimizu K.K."/>
        </authorList>
    </citation>
    <scope>NUCLEOTIDE SEQUENCE [LARGE SCALE GENOMIC DNA]</scope>
    <source>
        <strain evidence="2">214</strain>
    </source>
</reference>
<feature type="region of interest" description="Disordered" evidence="1">
    <location>
        <begin position="1"/>
        <end position="59"/>
    </location>
</feature>
<keyword evidence="3" id="KW-1185">Reference proteome</keyword>
<proteinExistence type="predicted"/>
<evidence type="ECO:0000313" key="2">
    <source>
        <dbReference type="EMBL" id="GKV15211.1"/>
    </source>
</evidence>
<evidence type="ECO:0000313" key="3">
    <source>
        <dbReference type="Proteomes" id="UP001054252"/>
    </source>
</evidence>
<protein>
    <submittedName>
        <fullName evidence="2">Uncharacterized protein</fullName>
    </submittedName>
</protein>
<evidence type="ECO:0000256" key="1">
    <source>
        <dbReference type="SAM" id="MobiDB-lite"/>
    </source>
</evidence>